<evidence type="ECO:0000256" key="4">
    <source>
        <dbReference type="ARBA" id="ARBA00022679"/>
    </source>
</evidence>
<feature type="domain" description="PAC" evidence="9">
    <location>
        <begin position="210"/>
        <end position="262"/>
    </location>
</feature>
<gene>
    <name evidence="10" type="ORF">ACFFIP_13145</name>
</gene>
<feature type="domain" description="PAS" evidence="8">
    <location>
        <begin position="1151"/>
        <end position="1221"/>
    </location>
</feature>
<dbReference type="PRINTS" id="PR00344">
    <property type="entry name" value="BCTRLSENSOR"/>
</dbReference>
<dbReference type="InterPro" id="IPR005467">
    <property type="entry name" value="His_kinase_dom"/>
</dbReference>
<feature type="domain" description="PAS" evidence="8">
    <location>
        <begin position="1268"/>
        <end position="1340"/>
    </location>
</feature>
<dbReference type="Pfam" id="PF00512">
    <property type="entry name" value="HisKA"/>
    <property type="match status" value="1"/>
</dbReference>
<dbReference type="SUPFAM" id="SSF55785">
    <property type="entry name" value="PYP-like sensor domain (PAS domain)"/>
    <property type="match status" value="10"/>
</dbReference>
<feature type="coiled-coil region" evidence="6">
    <location>
        <begin position="1387"/>
        <end position="1418"/>
    </location>
</feature>
<dbReference type="SMART" id="SM00388">
    <property type="entry name" value="HisKA"/>
    <property type="match status" value="1"/>
</dbReference>
<feature type="domain" description="PAS" evidence="8">
    <location>
        <begin position="259"/>
        <end position="335"/>
    </location>
</feature>
<dbReference type="InterPro" id="IPR003661">
    <property type="entry name" value="HisK_dim/P_dom"/>
</dbReference>
<dbReference type="Pfam" id="PF13426">
    <property type="entry name" value="PAS_9"/>
    <property type="match status" value="2"/>
</dbReference>
<dbReference type="CDD" id="cd00130">
    <property type="entry name" value="PAS"/>
    <property type="match status" value="7"/>
</dbReference>
<dbReference type="PROSITE" id="PS50112">
    <property type="entry name" value="PAS"/>
    <property type="match status" value="6"/>
</dbReference>
<dbReference type="Gene3D" id="3.30.565.10">
    <property type="entry name" value="Histidine kinase-like ATPase, C-terminal domain"/>
    <property type="match status" value="1"/>
</dbReference>
<dbReference type="PANTHER" id="PTHR43304:SF1">
    <property type="entry name" value="PAC DOMAIN-CONTAINING PROTEIN"/>
    <property type="match status" value="1"/>
</dbReference>
<dbReference type="Gene3D" id="3.30.450.40">
    <property type="match status" value="1"/>
</dbReference>
<feature type="domain" description="PAS" evidence="8">
    <location>
        <begin position="552"/>
        <end position="622"/>
    </location>
</feature>
<dbReference type="InterPro" id="IPR003018">
    <property type="entry name" value="GAF"/>
</dbReference>
<dbReference type="InterPro" id="IPR013655">
    <property type="entry name" value="PAS_fold_3"/>
</dbReference>
<dbReference type="PROSITE" id="PS50113">
    <property type="entry name" value="PAC"/>
    <property type="match status" value="4"/>
</dbReference>
<dbReference type="InterPro" id="IPR036890">
    <property type="entry name" value="HATPase_C_sf"/>
</dbReference>
<dbReference type="InterPro" id="IPR052162">
    <property type="entry name" value="Sensor_kinase/Photoreceptor"/>
</dbReference>
<feature type="domain" description="PAS" evidence="8">
    <location>
        <begin position="136"/>
        <end position="207"/>
    </location>
</feature>
<keyword evidence="5" id="KW-0418">Kinase</keyword>
<protein>
    <recommendedName>
        <fullName evidence="2">histidine kinase</fullName>
        <ecNumber evidence="2">2.7.13.3</ecNumber>
    </recommendedName>
</protein>
<feature type="domain" description="Histidine kinase" evidence="7">
    <location>
        <begin position="1421"/>
        <end position="1635"/>
    </location>
</feature>
<comment type="caution">
    <text evidence="10">The sequence shown here is derived from an EMBL/GenBank/DDBJ whole genome shotgun (WGS) entry which is preliminary data.</text>
</comment>
<dbReference type="PANTHER" id="PTHR43304">
    <property type="entry name" value="PHYTOCHROME-LIKE PROTEIN CPH1"/>
    <property type="match status" value="1"/>
</dbReference>
<feature type="domain" description="PAC" evidence="9">
    <location>
        <begin position="1344"/>
        <end position="1396"/>
    </location>
</feature>
<dbReference type="Pfam" id="PF08447">
    <property type="entry name" value="PAS_3"/>
    <property type="match status" value="3"/>
</dbReference>
<evidence type="ECO:0000259" key="8">
    <source>
        <dbReference type="PROSITE" id="PS50112"/>
    </source>
</evidence>
<evidence type="ECO:0000256" key="3">
    <source>
        <dbReference type="ARBA" id="ARBA00022553"/>
    </source>
</evidence>
<evidence type="ECO:0000313" key="10">
    <source>
        <dbReference type="EMBL" id="MFC0263632.1"/>
    </source>
</evidence>
<dbReference type="InterPro" id="IPR004358">
    <property type="entry name" value="Sig_transdc_His_kin-like_C"/>
</dbReference>
<dbReference type="SUPFAM" id="SSF47384">
    <property type="entry name" value="Homodimeric domain of signal transducing histidine kinase"/>
    <property type="match status" value="1"/>
</dbReference>
<dbReference type="Gene3D" id="3.30.450.20">
    <property type="entry name" value="PAS domain"/>
    <property type="match status" value="10"/>
</dbReference>
<dbReference type="InterPro" id="IPR036097">
    <property type="entry name" value="HisK_dim/P_sf"/>
</dbReference>
<dbReference type="InterPro" id="IPR003594">
    <property type="entry name" value="HATPase_dom"/>
</dbReference>
<dbReference type="InterPro" id="IPR000014">
    <property type="entry name" value="PAS"/>
</dbReference>
<comment type="catalytic activity">
    <reaction evidence="1">
        <text>ATP + protein L-histidine = ADP + protein N-phospho-L-histidine.</text>
        <dbReference type="EC" id="2.7.13.3"/>
    </reaction>
</comment>
<dbReference type="InterPro" id="IPR013767">
    <property type="entry name" value="PAS_fold"/>
</dbReference>
<sequence length="1642" mass="190177">MDKKPDFSSFFYFNPLPSWVYDLNTFKILDVNKAALEHYGYSKQEFLDLTIKDLRPKEELPKLLAAHENINHREGNLYFGVFTHQKKNGDLIRMKINGHKVDYLDKVSVMVVCQDVTQEEEQLKTLTASFDSLRESEARFRTIFEIATLGIAQVDPNSGKIILVNSFYETITGYSKEELLQISFSEITHPEDREKDWEIFRKAMRGEQEYRNEKRYVRKDGSIVWVRLHLAFIRDENGNPYRTVAICEDITSKKDEEHRLKLLESVITNTNDAILITEAEPFDEPGPRILYVNEAFTKMTGYTADEVIGKSPRLLQGPKSDKEELAKLGKALRNWESCEITTVNYKKSGEEFWINFSVSPVADERGWFTHWVAIERDVTEQKRKEIEKELLAKISLNFSFENDLITSLHELCKTVTKFGDFDLAEIWIPNIEGSYVNLIAHHSATPKADLFYKWSKGIANLKFGEGLPGTVWKNKTTVLWNKINDSNEFVRKEASAKANIKSVLGIPLLFNANIVGVLVIGTESEVEYLQKYIALFNHLELYIGSEINRKKLESDLKHLYESVPDIICIADFQGRFLKMNKSGCKLLGYTEEELLFHSFKEFVHPDDSERTAKEVAKQAQGNNTFYFENRYITKNGEICWLSWTCNTSLQEGIVYASAKNITSEKKLRELNQTTSKLARIGSWEVDLLKNKVFWNEMVHLLHETDPNSYDPEIGEAINFYREDFRPIVTDAINQCIQSGIPFDFEAVLITLNNKELWVRVIGNAEMIDGRCVRIYGSFQDIHEKKETELRLQSLADNLPGVVFQYLIRPDGSDEMKYVTKGSEQLWGLSPQKAIENTELIWNQIKLGGNYDTVKRSIEESIQNKTKWTARWKHILPSGEVQQHLGFGTPGFLTDGTVIFNSIVLDITQEAKNEELLRQATEMAKIGSWELNLINQNNDSMYWSPMTREILEVDKNYNPSLSGGFEFYTEESKKRINQAVDLLIKEGKEFDEELLIITQSNKEKWIRCIGKCERVHGKCVKIFGSFQDIHTSKSLDIQIREILGSISDAFYAVDEHWNFSYFNKEAEILLEKTASEVLGKNIWEVFPSAIGTPIQDIYEDVVKSNQPRSSEYFYPGNGKWYEVNVYPSNGGVSTYFKNIDERKQSAIDLEKAYQEKNKILESIGDAFFALDKNWTVTYWNKEAELVLGKSRNEMIGQNLWEKYADAIDSDFYRQYHESMETGRNLSFEEYYPTLQKWFEVSVYPSQDGLSVYFKDVTLRKEADIRLHQANERFEKVTEATNDAIWDWDIVNDTLYWGVGFKTLFGLDIEKIRPTQEVWTDHIHPEDKDGVISSLNSIIESGQTNWTAEYRYKRQNGSFANVIDRGIVIRGINSEAVRMVGAMTDISERKRHEEQLLSINQTLEAQTRELQRSNEELEQFAFITSHDLQEPLRMISSFMDQLKRKYSHSLDDKAHQYIDFAIDGAKRMKQIILDLLLYSRANRPTEEHEEVSLNEIVTEFTLLRRKLIAEKNATITFENLPVLETYRAPITQIFHCLLDNGLKYTRQNVRPTIEIKVRDNDGFWEFLIKDNGIGIDEKFHEKIFIIFQRLHNRKKHDGTGIGLSIAKRCIEFLGGKIWLESTLGEGTTFYFTIAKTSNQQYALK</sequence>
<dbReference type="PROSITE" id="PS50109">
    <property type="entry name" value="HIS_KIN"/>
    <property type="match status" value="1"/>
</dbReference>
<dbReference type="RefSeq" id="WP_382388118.1">
    <property type="nucleotide sequence ID" value="NZ_JBHLWI010000037.1"/>
</dbReference>
<evidence type="ECO:0000256" key="2">
    <source>
        <dbReference type="ARBA" id="ARBA00012438"/>
    </source>
</evidence>
<evidence type="ECO:0000259" key="7">
    <source>
        <dbReference type="PROSITE" id="PS50109"/>
    </source>
</evidence>
<dbReference type="Pfam" id="PF02518">
    <property type="entry name" value="HATPase_c"/>
    <property type="match status" value="1"/>
</dbReference>
<feature type="domain" description="PAC" evidence="9">
    <location>
        <begin position="336"/>
        <end position="390"/>
    </location>
</feature>
<feature type="domain" description="PAS" evidence="8">
    <location>
        <begin position="1034"/>
        <end position="1104"/>
    </location>
</feature>
<dbReference type="Gene3D" id="1.10.287.130">
    <property type="match status" value="1"/>
</dbReference>
<dbReference type="Pfam" id="PF00989">
    <property type="entry name" value="PAS"/>
    <property type="match status" value="1"/>
</dbReference>
<accession>A0ABV6FUT6</accession>
<dbReference type="InterPro" id="IPR001610">
    <property type="entry name" value="PAC"/>
</dbReference>
<dbReference type="EC" id="2.7.13.3" evidence="2"/>
<dbReference type="CDD" id="cd00082">
    <property type="entry name" value="HisKA"/>
    <property type="match status" value="1"/>
</dbReference>
<dbReference type="InterPro" id="IPR035965">
    <property type="entry name" value="PAS-like_dom_sf"/>
</dbReference>
<dbReference type="EMBL" id="JBHLWI010000037">
    <property type="protein sequence ID" value="MFC0263632.1"/>
    <property type="molecule type" value="Genomic_DNA"/>
</dbReference>
<keyword evidence="6" id="KW-0175">Coiled coil</keyword>
<dbReference type="SMART" id="SM00091">
    <property type="entry name" value="PAS"/>
    <property type="match status" value="8"/>
</dbReference>
<evidence type="ECO:0000256" key="5">
    <source>
        <dbReference type="ARBA" id="ARBA00022777"/>
    </source>
</evidence>
<reference evidence="10 11" key="1">
    <citation type="submission" date="2024-09" db="EMBL/GenBank/DDBJ databases">
        <authorList>
            <person name="Sun Q."/>
            <person name="Mori K."/>
        </authorList>
    </citation>
    <scope>NUCLEOTIDE SEQUENCE [LARGE SCALE GENOMIC DNA]</scope>
    <source>
        <strain evidence="10 11">CCM 7650</strain>
    </source>
</reference>
<dbReference type="SUPFAM" id="SSF55781">
    <property type="entry name" value="GAF domain-like"/>
    <property type="match status" value="1"/>
</dbReference>
<keyword evidence="4" id="KW-0808">Transferase</keyword>
<dbReference type="NCBIfam" id="TIGR00229">
    <property type="entry name" value="sensory_box"/>
    <property type="match status" value="7"/>
</dbReference>
<proteinExistence type="predicted"/>
<keyword evidence="3" id="KW-0597">Phosphoprotein</keyword>
<dbReference type="SMART" id="SM00086">
    <property type="entry name" value="PAC"/>
    <property type="match status" value="6"/>
</dbReference>
<feature type="domain" description="PAC" evidence="9">
    <location>
        <begin position="742"/>
        <end position="793"/>
    </location>
</feature>
<dbReference type="Pfam" id="PF13185">
    <property type="entry name" value="GAF_2"/>
    <property type="match status" value="1"/>
</dbReference>
<evidence type="ECO:0000259" key="9">
    <source>
        <dbReference type="PROSITE" id="PS50113"/>
    </source>
</evidence>
<name>A0ABV6FUT6_9BACT</name>
<keyword evidence="11" id="KW-1185">Reference proteome</keyword>
<dbReference type="InterPro" id="IPR000700">
    <property type="entry name" value="PAS-assoc_C"/>
</dbReference>
<dbReference type="Proteomes" id="UP001589797">
    <property type="component" value="Unassembled WGS sequence"/>
</dbReference>
<dbReference type="InterPro" id="IPR013656">
    <property type="entry name" value="PAS_4"/>
</dbReference>
<dbReference type="SMART" id="SM00387">
    <property type="entry name" value="HATPase_c"/>
    <property type="match status" value="1"/>
</dbReference>
<dbReference type="Pfam" id="PF08448">
    <property type="entry name" value="PAS_4"/>
    <property type="match status" value="1"/>
</dbReference>
<organism evidence="10 11">
    <name type="scientific">Fontibacter flavus</name>
    <dbReference type="NCBI Taxonomy" id="654838"/>
    <lineage>
        <taxon>Bacteria</taxon>
        <taxon>Pseudomonadati</taxon>
        <taxon>Bacteroidota</taxon>
        <taxon>Cytophagia</taxon>
        <taxon>Cytophagales</taxon>
        <taxon>Cyclobacteriaceae</taxon>
        <taxon>Fontibacter</taxon>
    </lineage>
</organism>
<evidence type="ECO:0000256" key="1">
    <source>
        <dbReference type="ARBA" id="ARBA00000085"/>
    </source>
</evidence>
<evidence type="ECO:0000256" key="6">
    <source>
        <dbReference type="SAM" id="Coils"/>
    </source>
</evidence>
<dbReference type="SUPFAM" id="SSF55874">
    <property type="entry name" value="ATPase domain of HSP90 chaperone/DNA topoisomerase II/histidine kinase"/>
    <property type="match status" value="1"/>
</dbReference>
<dbReference type="InterPro" id="IPR029016">
    <property type="entry name" value="GAF-like_dom_sf"/>
</dbReference>
<evidence type="ECO:0000313" key="11">
    <source>
        <dbReference type="Proteomes" id="UP001589797"/>
    </source>
</evidence>